<evidence type="ECO:0000259" key="11">
    <source>
        <dbReference type="PROSITE" id="PS50011"/>
    </source>
</evidence>
<proteinExistence type="predicted"/>
<evidence type="ECO:0000256" key="4">
    <source>
        <dbReference type="ARBA" id="ARBA00022777"/>
    </source>
</evidence>
<dbReference type="InterPro" id="IPR008271">
    <property type="entry name" value="Ser/Thr_kinase_AS"/>
</dbReference>
<dbReference type="InterPro" id="IPR000719">
    <property type="entry name" value="Prot_kinase_dom"/>
</dbReference>
<evidence type="ECO:0000313" key="12">
    <source>
        <dbReference type="Proteomes" id="UP000515146"/>
    </source>
</evidence>
<dbReference type="InterPro" id="IPR030616">
    <property type="entry name" value="Aur-like"/>
</dbReference>
<keyword evidence="5 9" id="KW-0067">ATP-binding</keyword>
<feature type="binding site" evidence="9">
    <location>
        <begin position="47"/>
        <end position="48"/>
    </location>
    <ligand>
        <name>ATP</name>
        <dbReference type="ChEBI" id="CHEBI:30616"/>
    </ligand>
</feature>
<keyword evidence="12" id="KW-1185">Reference proteome</keyword>
<dbReference type="Proteomes" id="UP000515146">
    <property type="component" value="Unplaced"/>
</dbReference>
<evidence type="ECO:0000256" key="5">
    <source>
        <dbReference type="ARBA" id="ARBA00022840"/>
    </source>
</evidence>
<protein>
    <submittedName>
        <fullName evidence="13">Calcium/calmodulin-dependent protein kinase type 1D-like</fullName>
    </submittedName>
</protein>
<keyword evidence="2" id="KW-0808">Transferase</keyword>
<dbReference type="PANTHER" id="PTHR24350">
    <property type="entry name" value="SERINE/THREONINE-PROTEIN KINASE IAL-RELATED"/>
    <property type="match status" value="1"/>
</dbReference>
<evidence type="ECO:0000256" key="3">
    <source>
        <dbReference type="ARBA" id="ARBA00022741"/>
    </source>
</evidence>
<keyword evidence="1" id="KW-0723">Serine/threonine-protein kinase</keyword>
<dbReference type="OrthoDB" id="193931at2759"/>
<dbReference type="GO" id="GO:0005524">
    <property type="term" value="F:ATP binding"/>
    <property type="evidence" value="ECO:0007669"/>
    <property type="project" value="UniProtKB-KW"/>
</dbReference>
<comment type="catalytic activity">
    <reaction evidence="6">
        <text>L-threonyl-[protein] + ATP = O-phospho-L-threonyl-[protein] + ADP + H(+)</text>
        <dbReference type="Rhea" id="RHEA:46608"/>
        <dbReference type="Rhea" id="RHEA-COMP:11060"/>
        <dbReference type="Rhea" id="RHEA-COMP:11605"/>
        <dbReference type="ChEBI" id="CHEBI:15378"/>
        <dbReference type="ChEBI" id="CHEBI:30013"/>
        <dbReference type="ChEBI" id="CHEBI:30616"/>
        <dbReference type="ChEBI" id="CHEBI:61977"/>
        <dbReference type="ChEBI" id="CHEBI:456216"/>
        <dbReference type="EC" id="2.7.11.1"/>
    </reaction>
</comment>
<dbReference type="Gene3D" id="1.10.510.10">
    <property type="entry name" value="Transferase(Phosphotransferase) domain 1"/>
    <property type="match status" value="1"/>
</dbReference>
<dbReference type="Pfam" id="PF00069">
    <property type="entry name" value="Pkinase"/>
    <property type="match status" value="1"/>
</dbReference>
<accession>A0A6P6YA00</accession>
<keyword evidence="4" id="KW-0418">Kinase</keyword>
<sequence length="191" mass="21940">MNKAIRIHELFRYLKNYLKLFLFSVQLLKTLEYLHRCGIIHRDIKPENLLLTSENLAVSNIKIADFGLSCLCSHTTKLTQACGTLVYAAPEIISNQGYDHKVDIWSVGVILYLMISSKFPFPMCQNSLNEPIDKLKNIFKLKFEEPEWNNISGSCKDFISKLLQFDANARFSSEEALKHVWIKHPCAVSTN</sequence>
<evidence type="ECO:0000256" key="2">
    <source>
        <dbReference type="ARBA" id="ARBA00022679"/>
    </source>
</evidence>
<gene>
    <name evidence="13" type="primary">LOC113796169</name>
</gene>
<evidence type="ECO:0000256" key="10">
    <source>
        <dbReference type="PIRSR" id="PIRSR630616-3"/>
    </source>
</evidence>
<reference evidence="13" key="1">
    <citation type="submission" date="2025-08" db="UniProtKB">
        <authorList>
            <consortium name="RefSeq"/>
        </authorList>
    </citation>
    <scope>IDENTIFICATION</scope>
    <source>
        <strain evidence="13">Airmid</strain>
    </source>
</reference>
<evidence type="ECO:0000256" key="8">
    <source>
        <dbReference type="PIRSR" id="PIRSR630616-1"/>
    </source>
</evidence>
<feature type="binding site" evidence="9">
    <location>
        <position position="65"/>
    </location>
    <ligand>
        <name>ATP</name>
        <dbReference type="ChEBI" id="CHEBI:30616"/>
    </ligand>
</feature>
<evidence type="ECO:0000256" key="7">
    <source>
        <dbReference type="ARBA" id="ARBA00048679"/>
    </source>
</evidence>
<dbReference type="RefSeq" id="XP_027202207.1">
    <property type="nucleotide sequence ID" value="XM_027346406.1"/>
</dbReference>
<keyword evidence="3 9" id="KW-0547">Nucleotide-binding</keyword>
<feature type="cross-link" description="Glycyl lysine isopeptide (Lys-Gly) (interchain with G-Cter in SUMO2)" evidence="10">
    <location>
        <position position="45"/>
    </location>
</feature>
<dbReference type="PROSITE" id="PS50011">
    <property type="entry name" value="PROTEIN_KINASE_DOM"/>
    <property type="match status" value="1"/>
</dbReference>
<dbReference type="PROSITE" id="PS00108">
    <property type="entry name" value="PROTEIN_KINASE_ST"/>
    <property type="match status" value="1"/>
</dbReference>
<dbReference type="KEGG" id="dpte:113796169"/>
<evidence type="ECO:0000313" key="13">
    <source>
        <dbReference type="RefSeq" id="XP_027202207.1"/>
    </source>
</evidence>
<feature type="active site" description="Proton acceptor" evidence="8">
    <location>
        <position position="43"/>
    </location>
</feature>
<organism evidence="12 13">
    <name type="scientific">Dermatophagoides pteronyssinus</name>
    <name type="common">European house dust mite</name>
    <dbReference type="NCBI Taxonomy" id="6956"/>
    <lineage>
        <taxon>Eukaryota</taxon>
        <taxon>Metazoa</taxon>
        <taxon>Ecdysozoa</taxon>
        <taxon>Arthropoda</taxon>
        <taxon>Chelicerata</taxon>
        <taxon>Arachnida</taxon>
        <taxon>Acari</taxon>
        <taxon>Acariformes</taxon>
        <taxon>Sarcoptiformes</taxon>
        <taxon>Astigmata</taxon>
        <taxon>Psoroptidia</taxon>
        <taxon>Analgoidea</taxon>
        <taxon>Pyroglyphidae</taxon>
        <taxon>Dermatophagoidinae</taxon>
        <taxon>Dermatophagoides</taxon>
    </lineage>
</organism>
<evidence type="ECO:0000256" key="1">
    <source>
        <dbReference type="ARBA" id="ARBA00022527"/>
    </source>
</evidence>
<evidence type="ECO:0000256" key="9">
    <source>
        <dbReference type="PIRSR" id="PIRSR630616-2"/>
    </source>
</evidence>
<dbReference type="OMA" id="WIITHAQ"/>
<name>A0A6P6YA00_DERPT</name>
<dbReference type="AlphaFoldDB" id="A0A6P6YA00"/>
<evidence type="ECO:0000256" key="6">
    <source>
        <dbReference type="ARBA" id="ARBA00047899"/>
    </source>
</evidence>
<dbReference type="GO" id="GO:0004674">
    <property type="term" value="F:protein serine/threonine kinase activity"/>
    <property type="evidence" value="ECO:0007669"/>
    <property type="project" value="UniProtKB-KW"/>
</dbReference>
<dbReference type="InterPro" id="IPR011009">
    <property type="entry name" value="Kinase-like_dom_sf"/>
</dbReference>
<comment type="catalytic activity">
    <reaction evidence="7">
        <text>L-seryl-[protein] + ATP = O-phospho-L-seryl-[protein] + ADP + H(+)</text>
        <dbReference type="Rhea" id="RHEA:17989"/>
        <dbReference type="Rhea" id="RHEA-COMP:9863"/>
        <dbReference type="Rhea" id="RHEA-COMP:11604"/>
        <dbReference type="ChEBI" id="CHEBI:15378"/>
        <dbReference type="ChEBI" id="CHEBI:29999"/>
        <dbReference type="ChEBI" id="CHEBI:30616"/>
        <dbReference type="ChEBI" id="CHEBI:83421"/>
        <dbReference type="ChEBI" id="CHEBI:456216"/>
        <dbReference type="EC" id="2.7.11.1"/>
    </reaction>
</comment>
<dbReference type="SMART" id="SM00220">
    <property type="entry name" value="S_TKc"/>
    <property type="match status" value="1"/>
</dbReference>
<dbReference type="SUPFAM" id="SSF56112">
    <property type="entry name" value="Protein kinase-like (PK-like)"/>
    <property type="match status" value="1"/>
</dbReference>
<dbReference type="InParanoid" id="A0A6P6YA00"/>
<feature type="domain" description="Protein kinase" evidence="11">
    <location>
        <begin position="1"/>
        <end position="182"/>
    </location>
</feature>